<feature type="domain" description="Glycosyltransferase RgtA/B/C/D-like" evidence="9">
    <location>
        <begin position="66"/>
        <end position="229"/>
    </location>
</feature>
<feature type="transmembrane region" description="Helical" evidence="8">
    <location>
        <begin position="395"/>
        <end position="416"/>
    </location>
</feature>
<keyword evidence="2" id="KW-1003">Cell membrane</keyword>
<evidence type="ECO:0000256" key="4">
    <source>
        <dbReference type="ARBA" id="ARBA00022679"/>
    </source>
</evidence>
<feature type="transmembrane region" description="Helical" evidence="8">
    <location>
        <begin position="6"/>
        <end position="25"/>
    </location>
</feature>
<keyword evidence="7 8" id="KW-0472">Membrane</keyword>
<keyword evidence="4" id="KW-0808">Transferase</keyword>
<evidence type="ECO:0000313" key="11">
    <source>
        <dbReference type="Proteomes" id="UP000178448"/>
    </source>
</evidence>
<evidence type="ECO:0000313" key="10">
    <source>
        <dbReference type="EMBL" id="OGG01335.1"/>
    </source>
</evidence>
<dbReference type="PANTHER" id="PTHR33908:SF3">
    <property type="entry name" value="UNDECAPRENYL PHOSPHATE-ALPHA-4-AMINO-4-DEOXY-L-ARABINOSE ARABINOSYL TRANSFERASE"/>
    <property type="match status" value="1"/>
</dbReference>
<dbReference type="STRING" id="1798374.A2Z33_02895"/>
<keyword evidence="6 8" id="KW-1133">Transmembrane helix</keyword>
<dbReference type="InterPro" id="IPR038731">
    <property type="entry name" value="RgtA/B/C-like"/>
</dbReference>
<dbReference type="GO" id="GO:0010041">
    <property type="term" value="P:response to iron(III) ion"/>
    <property type="evidence" value="ECO:0007669"/>
    <property type="project" value="TreeGrafter"/>
</dbReference>
<sequence>MKTGIILILILLMAAVIRFYQLGLVPPSPDWDEAALGYNAYSVLKTGRDEYGTLLPVTLRSFDDYKPPLYMYLAIPGVYVFGLSVWSVRLPSAVMGVLAVWGTFILVRELFRTGKSGQQTQSEALPLLAAFLLAVSPWHVQFSRIAFEANSGITLNIWMLCLLLRARTKPVYFIPASVLAGMALYAYHSERIFIPLILIIYFLIFRREIRESRKFITVSLITGAAVVMPLMPVFFNSASWTRLRGTSSIADRTALFSTSVNRLERDTATGNPWGRVFDNRRLVLARTLAAGYLSHFSLKWLFLTGDNQRHHAPDMGLLYLVELPFFLAGLYGLVRHAGKPGKFVILWLLLAPVPAAPTSGVPHAIRTMVALPAIQVATVFGILRFWKYLTGMSVLMKRICAALLIMAAAANGYYFLDMYFRHMSYEFAPYWQYGYEQAVKYAEMHKDEYAKIVVSTRLEQSYMFFLFFTKYDPARYLASGGTASGGFAESRNRFDKYEFRPLDWPQTRDTRVLYIGSPDEIPDPGVIIRNPDGTAAIHISGT</sequence>
<organism evidence="10 11">
    <name type="scientific">Candidatus Gottesmanbacteria bacterium RBG_16_52_11</name>
    <dbReference type="NCBI Taxonomy" id="1798374"/>
    <lineage>
        <taxon>Bacteria</taxon>
        <taxon>Candidatus Gottesmaniibacteriota</taxon>
    </lineage>
</organism>
<feature type="transmembrane region" description="Helical" evidence="8">
    <location>
        <begin position="283"/>
        <end position="303"/>
    </location>
</feature>
<protein>
    <recommendedName>
        <fullName evidence="9">Glycosyltransferase RgtA/B/C/D-like domain-containing protein</fullName>
    </recommendedName>
</protein>
<dbReference type="InterPro" id="IPR050297">
    <property type="entry name" value="LipidA_mod_glycosyltrf_83"/>
</dbReference>
<evidence type="ECO:0000256" key="7">
    <source>
        <dbReference type="ARBA" id="ARBA00023136"/>
    </source>
</evidence>
<dbReference type="Pfam" id="PF13231">
    <property type="entry name" value="PMT_2"/>
    <property type="match status" value="1"/>
</dbReference>
<evidence type="ECO:0000256" key="6">
    <source>
        <dbReference type="ARBA" id="ARBA00022989"/>
    </source>
</evidence>
<comment type="subcellular location">
    <subcellularLocation>
        <location evidence="1">Cell membrane</location>
        <topology evidence="1">Multi-pass membrane protein</topology>
    </subcellularLocation>
</comment>
<dbReference type="AlphaFoldDB" id="A0A1F5YMF7"/>
<feature type="transmembrane region" description="Helical" evidence="8">
    <location>
        <begin position="171"/>
        <end position="187"/>
    </location>
</feature>
<keyword evidence="3" id="KW-0328">Glycosyltransferase</keyword>
<evidence type="ECO:0000256" key="2">
    <source>
        <dbReference type="ARBA" id="ARBA00022475"/>
    </source>
</evidence>
<feature type="transmembrane region" description="Helical" evidence="8">
    <location>
        <begin position="145"/>
        <end position="164"/>
    </location>
</feature>
<accession>A0A1F5YMF7</accession>
<evidence type="ECO:0000259" key="9">
    <source>
        <dbReference type="Pfam" id="PF13231"/>
    </source>
</evidence>
<dbReference type="GO" id="GO:0009103">
    <property type="term" value="P:lipopolysaccharide biosynthetic process"/>
    <property type="evidence" value="ECO:0007669"/>
    <property type="project" value="UniProtKB-ARBA"/>
</dbReference>
<evidence type="ECO:0000256" key="8">
    <source>
        <dbReference type="SAM" id="Phobius"/>
    </source>
</evidence>
<keyword evidence="5 8" id="KW-0812">Transmembrane</keyword>
<dbReference type="Proteomes" id="UP000178448">
    <property type="component" value="Unassembled WGS sequence"/>
</dbReference>
<feature type="transmembrane region" description="Helical" evidence="8">
    <location>
        <begin position="369"/>
        <end position="389"/>
    </location>
</feature>
<feature type="transmembrane region" description="Helical" evidence="8">
    <location>
        <begin position="193"/>
        <end position="209"/>
    </location>
</feature>
<dbReference type="PANTHER" id="PTHR33908">
    <property type="entry name" value="MANNOSYLTRANSFERASE YKCB-RELATED"/>
    <property type="match status" value="1"/>
</dbReference>
<reference evidence="10 11" key="1">
    <citation type="journal article" date="2016" name="Nat. Commun.">
        <title>Thousands of microbial genomes shed light on interconnected biogeochemical processes in an aquifer system.</title>
        <authorList>
            <person name="Anantharaman K."/>
            <person name="Brown C.T."/>
            <person name="Hug L.A."/>
            <person name="Sharon I."/>
            <person name="Castelle C.J."/>
            <person name="Probst A.J."/>
            <person name="Thomas B.C."/>
            <person name="Singh A."/>
            <person name="Wilkins M.J."/>
            <person name="Karaoz U."/>
            <person name="Brodie E.L."/>
            <person name="Williams K.H."/>
            <person name="Hubbard S.S."/>
            <person name="Banfield J.F."/>
        </authorList>
    </citation>
    <scope>NUCLEOTIDE SEQUENCE [LARGE SCALE GENOMIC DNA]</scope>
</reference>
<proteinExistence type="predicted"/>
<dbReference type="GO" id="GO:0005886">
    <property type="term" value="C:plasma membrane"/>
    <property type="evidence" value="ECO:0007669"/>
    <property type="project" value="UniProtKB-SubCell"/>
</dbReference>
<name>A0A1F5YMF7_9BACT</name>
<feature type="transmembrane region" description="Helical" evidence="8">
    <location>
        <begin position="315"/>
        <end position="334"/>
    </location>
</feature>
<evidence type="ECO:0000256" key="5">
    <source>
        <dbReference type="ARBA" id="ARBA00022692"/>
    </source>
</evidence>
<evidence type="ECO:0000256" key="1">
    <source>
        <dbReference type="ARBA" id="ARBA00004651"/>
    </source>
</evidence>
<feature type="transmembrane region" description="Helical" evidence="8">
    <location>
        <begin position="93"/>
        <end position="111"/>
    </location>
</feature>
<comment type="caution">
    <text evidence="10">The sequence shown here is derived from an EMBL/GenBank/DDBJ whole genome shotgun (WGS) entry which is preliminary data.</text>
</comment>
<evidence type="ECO:0000256" key="3">
    <source>
        <dbReference type="ARBA" id="ARBA00022676"/>
    </source>
</evidence>
<dbReference type="EMBL" id="MFJD01000017">
    <property type="protein sequence ID" value="OGG01335.1"/>
    <property type="molecule type" value="Genomic_DNA"/>
</dbReference>
<gene>
    <name evidence="10" type="ORF">A2Z33_02895</name>
</gene>
<feature type="transmembrane region" description="Helical" evidence="8">
    <location>
        <begin position="216"/>
        <end position="235"/>
    </location>
</feature>
<feature type="transmembrane region" description="Helical" evidence="8">
    <location>
        <begin position="69"/>
        <end position="87"/>
    </location>
</feature>
<dbReference type="GO" id="GO:0016763">
    <property type="term" value="F:pentosyltransferase activity"/>
    <property type="evidence" value="ECO:0007669"/>
    <property type="project" value="TreeGrafter"/>
</dbReference>